<dbReference type="InterPro" id="IPR005171">
    <property type="entry name" value="Cyt_c_oxidase_su4_prok"/>
</dbReference>
<evidence type="ECO:0000313" key="7">
    <source>
        <dbReference type="EMBL" id="SVC74759.1"/>
    </source>
</evidence>
<dbReference type="GO" id="GO:0005886">
    <property type="term" value="C:plasma membrane"/>
    <property type="evidence" value="ECO:0007669"/>
    <property type="project" value="UniProtKB-SubCell"/>
</dbReference>
<name>A0A382PMY8_9ZZZZ</name>
<accession>A0A382PMY8</accession>
<evidence type="ECO:0000256" key="3">
    <source>
        <dbReference type="ARBA" id="ARBA00022692"/>
    </source>
</evidence>
<gene>
    <name evidence="7" type="ORF">METZ01_LOCUS327613</name>
</gene>
<keyword evidence="5 6" id="KW-0472">Membrane</keyword>
<evidence type="ECO:0000256" key="6">
    <source>
        <dbReference type="SAM" id="Phobius"/>
    </source>
</evidence>
<evidence type="ECO:0000256" key="2">
    <source>
        <dbReference type="ARBA" id="ARBA00022475"/>
    </source>
</evidence>
<dbReference type="EMBL" id="UINC01108563">
    <property type="protein sequence ID" value="SVC74759.1"/>
    <property type="molecule type" value="Genomic_DNA"/>
</dbReference>
<organism evidence="7">
    <name type="scientific">marine metagenome</name>
    <dbReference type="NCBI Taxonomy" id="408172"/>
    <lineage>
        <taxon>unclassified sequences</taxon>
        <taxon>metagenomes</taxon>
        <taxon>ecological metagenomes</taxon>
    </lineage>
</organism>
<evidence type="ECO:0000256" key="5">
    <source>
        <dbReference type="ARBA" id="ARBA00023136"/>
    </source>
</evidence>
<evidence type="ECO:0000256" key="4">
    <source>
        <dbReference type="ARBA" id="ARBA00022989"/>
    </source>
</evidence>
<proteinExistence type="predicted"/>
<keyword evidence="3 6" id="KW-0812">Transmembrane</keyword>
<comment type="subcellular location">
    <subcellularLocation>
        <location evidence="1">Cell membrane</location>
        <topology evidence="1">Multi-pass membrane protein</topology>
    </subcellularLocation>
</comment>
<protein>
    <recommendedName>
        <fullName evidence="8">Cytochrome C oxidase subunit IV</fullName>
    </recommendedName>
</protein>
<feature type="transmembrane region" description="Helical" evidence="6">
    <location>
        <begin position="69"/>
        <end position="88"/>
    </location>
</feature>
<reference evidence="7" key="1">
    <citation type="submission" date="2018-05" db="EMBL/GenBank/DDBJ databases">
        <authorList>
            <person name="Lanie J.A."/>
            <person name="Ng W.-L."/>
            <person name="Kazmierczak K.M."/>
            <person name="Andrzejewski T.M."/>
            <person name="Davidsen T.M."/>
            <person name="Wayne K.J."/>
            <person name="Tettelin H."/>
            <person name="Glass J.I."/>
            <person name="Rusch D."/>
            <person name="Podicherti R."/>
            <person name="Tsui H.-C.T."/>
            <person name="Winkler M.E."/>
        </authorList>
    </citation>
    <scope>NUCLEOTIDE SEQUENCE</scope>
</reference>
<dbReference type="Pfam" id="PF03626">
    <property type="entry name" value="COX4_pro"/>
    <property type="match status" value="1"/>
</dbReference>
<keyword evidence="4 6" id="KW-1133">Transmembrane helix</keyword>
<feature type="transmembrane region" description="Helical" evidence="6">
    <location>
        <begin position="12"/>
        <end position="30"/>
    </location>
</feature>
<feature type="transmembrane region" description="Helical" evidence="6">
    <location>
        <begin position="42"/>
        <end position="63"/>
    </location>
</feature>
<evidence type="ECO:0000256" key="1">
    <source>
        <dbReference type="ARBA" id="ARBA00004651"/>
    </source>
</evidence>
<evidence type="ECO:0008006" key="8">
    <source>
        <dbReference type="Google" id="ProtNLM"/>
    </source>
</evidence>
<sequence>MAEGTQQHPLKIYFFVWTLLFVLSACSYWVDWYGFESFTRWGLIMLFMILKAGFICAIFMHMYWERLPIIAAILFPCSAILLFVFIMWHESYWTLIIRRIYFAITGS</sequence>
<dbReference type="AlphaFoldDB" id="A0A382PMY8"/>
<keyword evidence="2" id="KW-1003">Cell membrane</keyword>